<dbReference type="EMBL" id="LBSX01000018">
    <property type="protein sequence ID" value="KKQ26929.1"/>
    <property type="molecule type" value="Genomic_DNA"/>
</dbReference>
<dbReference type="AlphaFoldDB" id="A0A0G0IRY0"/>
<keyword evidence="1" id="KW-0472">Membrane</keyword>
<gene>
    <name evidence="3" type="ORF">US42_C0018G0003</name>
</gene>
<reference evidence="3 4" key="1">
    <citation type="journal article" date="2015" name="Nature">
        <title>rRNA introns, odd ribosomes, and small enigmatic genomes across a large radiation of phyla.</title>
        <authorList>
            <person name="Brown C.T."/>
            <person name="Hug L.A."/>
            <person name="Thomas B.C."/>
            <person name="Sharon I."/>
            <person name="Castelle C.J."/>
            <person name="Singh A."/>
            <person name="Wilkins M.J."/>
            <person name="Williams K.H."/>
            <person name="Banfield J.F."/>
        </authorList>
    </citation>
    <scope>NUCLEOTIDE SEQUENCE [LARGE SCALE GENOMIC DNA]</scope>
</reference>
<evidence type="ECO:0000313" key="4">
    <source>
        <dbReference type="Proteomes" id="UP000034849"/>
    </source>
</evidence>
<dbReference type="InterPro" id="IPR005182">
    <property type="entry name" value="YdbS-like_PH"/>
</dbReference>
<sequence>MQFIGHLIKQKPYEKIEYSLHRHPITFFPKILIFIFMMAVPAGVYFLFINIFPDLFQTEIYYTLAVLLASIYFLSIYLYAYGEFVDFYLDMWIVTNDRVIDIEQIGLFSRTVTEFDLYNIQDLTVNITGFFHTLLNYGDIDVKTASGNTHIIFRNIPNPNEVRQSMIQLAESDRQYHLKQSR</sequence>
<evidence type="ECO:0000256" key="1">
    <source>
        <dbReference type="SAM" id="Phobius"/>
    </source>
</evidence>
<dbReference type="Pfam" id="PF03703">
    <property type="entry name" value="bPH_2"/>
    <property type="match status" value="1"/>
</dbReference>
<protein>
    <recommendedName>
        <fullName evidence="2">YdbS-like PH domain-containing protein</fullName>
    </recommendedName>
</protein>
<evidence type="ECO:0000259" key="2">
    <source>
        <dbReference type="Pfam" id="PF03703"/>
    </source>
</evidence>
<dbReference type="PANTHER" id="PTHR37938">
    <property type="entry name" value="BLL0215 PROTEIN"/>
    <property type="match status" value="1"/>
</dbReference>
<keyword evidence="1" id="KW-1133">Transmembrane helix</keyword>
<evidence type="ECO:0000313" key="3">
    <source>
        <dbReference type="EMBL" id="KKQ26929.1"/>
    </source>
</evidence>
<dbReference type="STRING" id="1619046.US42_C0018G0003"/>
<feature type="domain" description="YdbS-like PH" evidence="2">
    <location>
        <begin position="92"/>
        <end position="164"/>
    </location>
</feature>
<feature type="transmembrane region" description="Helical" evidence="1">
    <location>
        <begin position="27"/>
        <end position="48"/>
    </location>
</feature>
<dbReference type="Proteomes" id="UP000034849">
    <property type="component" value="Unassembled WGS sequence"/>
</dbReference>
<organism evidence="3 4">
    <name type="scientific">Candidatus Magasanikbacteria bacterium GW2011_GWC2_37_14</name>
    <dbReference type="NCBI Taxonomy" id="1619046"/>
    <lineage>
        <taxon>Bacteria</taxon>
        <taxon>Candidatus Magasanikiibacteriota</taxon>
    </lineage>
</organism>
<feature type="transmembrane region" description="Helical" evidence="1">
    <location>
        <begin position="60"/>
        <end position="81"/>
    </location>
</feature>
<accession>A0A0G0IRY0</accession>
<comment type="caution">
    <text evidence="3">The sequence shown here is derived from an EMBL/GenBank/DDBJ whole genome shotgun (WGS) entry which is preliminary data.</text>
</comment>
<proteinExistence type="predicted"/>
<name>A0A0G0IRY0_9BACT</name>
<keyword evidence="1" id="KW-0812">Transmembrane</keyword>
<dbReference type="PANTHER" id="PTHR37938:SF1">
    <property type="entry name" value="BLL0215 PROTEIN"/>
    <property type="match status" value="1"/>
</dbReference>